<protein>
    <submittedName>
        <fullName evidence="2">Uncharacterized protein</fullName>
    </submittedName>
</protein>
<feature type="transmembrane region" description="Helical" evidence="1">
    <location>
        <begin position="81"/>
        <end position="102"/>
    </location>
</feature>
<proteinExistence type="predicted"/>
<organism evidence="2">
    <name type="scientific">Bifidobacterium fermentum</name>
    <dbReference type="NCBI Taxonomy" id="3059035"/>
    <lineage>
        <taxon>Bacteria</taxon>
        <taxon>Bacillati</taxon>
        <taxon>Actinomycetota</taxon>
        <taxon>Actinomycetes</taxon>
        <taxon>Bifidobacteriales</taxon>
        <taxon>Bifidobacteriaceae</taxon>
        <taxon>Bifidobacterium</taxon>
    </lineage>
</organism>
<dbReference type="AlphaFoldDB" id="A0AB39UCD9"/>
<sequence>MPEAERWGMEKSDRLIRASYRKWSFIIADGNPTSKYKFKLVVFDIETSLRYDVPNWDSMHKDGTNISWPTSVRSRPQTVPCGWFLVVVATVDGVLVVSIMLLG</sequence>
<accession>A0AB39UCD9</accession>
<reference evidence="2" key="1">
    <citation type="submission" date="2023-07" db="EMBL/GenBank/DDBJ databases">
        <title>Bifidobacterium aquikefiriaerophilum sp. nov. and Bifidobacterium eccum sp. nov., isolated from water kefir.</title>
        <authorList>
            <person name="Breselge S."/>
            <person name="Bellassi P."/>
            <person name="Barcenilla C."/>
            <person name="Alvarez-Ordonez A."/>
            <person name="Morelli L."/>
            <person name="Cotter P.D."/>
        </authorList>
    </citation>
    <scope>NUCLEOTIDE SEQUENCE</scope>
    <source>
        <strain evidence="3">WK013_4_14</strain>
        <strain evidence="2">WK048_4_13</strain>
    </source>
</reference>
<dbReference type="EMBL" id="CP129675">
    <property type="protein sequence ID" value="XDS46643.1"/>
    <property type="molecule type" value="Genomic_DNA"/>
</dbReference>
<evidence type="ECO:0000313" key="2">
    <source>
        <dbReference type="EMBL" id="XDS46643.1"/>
    </source>
</evidence>
<evidence type="ECO:0000256" key="1">
    <source>
        <dbReference type="SAM" id="Phobius"/>
    </source>
</evidence>
<dbReference type="RefSeq" id="WP_369342756.1">
    <property type="nucleotide sequence ID" value="NZ_CP129675.1"/>
</dbReference>
<evidence type="ECO:0000313" key="3">
    <source>
        <dbReference type="EMBL" id="XDS48654.1"/>
    </source>
</evidence>
<gene>
    <name evidence="3" type="ORF">QN216_10160</name>
    <name evidence="2" type="ORF">QN217_00315</name>
</gene>
<keyword evidence="1" id="KW-1133">Transmembrane helix</keyword>
<name>A0AB39UCD9_9BIFI</name>
<dbReference type="EMBL" id="CP129682">
    <property type="protein sequence ID" value="XDS48654.1"/>
    <property type="molecule type" value="Genomic_DNA"/>
</dbReference>
<keyword evidence="1" id="KW-0812">Transmembrane</keyword>
<keyword evidence="1" id="KW-0472">Membrane</keyword>